<dbReference type="PATRIC" id="fig|399739.8.peg.4027"/>
<sequence length="568" mass="64779">MVETTERLFDWDLYGRQVLAGEIPVCKWTRLAVERHYRDLQNGHERGLWFSEDHAQHALEFFLYLRHSKGEWAGQQFVPSLWQQFWIALAFGWMRADGTRRFRKVWEEVPRKNGKSTKLSGVGLYLFRGDCEGGPEVYTAATKLDQAKITHDEAVRMVQSSPRLRRSISERRGELFVRGKADVFKPLGRDSKSLDGLNPHGAIFDEVHAMPDAGIIDVIRSGTGARRNWLMWMITTAGINLRGPGFEQHGYAEKVLEGVFEDDEFLAIIYSVDDPEKWQDPIEWQKANPNFGVSVYEDGLREACNSAIRLPSEQPEFKTKRLNIWLSGGAKWIALADWRACEDKSLKLDDFAGKRCWIGLDLAERRDIAAVCYVFRENGKYYVFWRFYQNEYQASLLENKHYQTWANAGFLHITPGNATDFDVIGDQIAGRRAEHSIEVIEKPGDLQQFAVEELDYDPKFAPYFVKKLMEKGVPAVEIGQNPSTFTAPIIEVENLVLTGKLVHEESPVMDWMISNAKKLTSKYNGLSQIGKDRESEKIDGVLAMLMAIARATAAEFEEPPAEAGIILL</sequence>
<dbReference type="EMBL" id="CP000680">
    <property type="protein sequence ID" value="ABP86720.1"/>
    <property type="molecule type" value="Genomic_DNA"/>
</dbReference>
<dbReference type="InterPro" id="IPR046462">
    <property type="entry name" value="TerL_nuclease"/>
</dbReference>
<dbReference type="GO" id="GO:0004519">
    <property type="term" value="F:endonuclease activity"/>
    <property type="evidence" value="ECO:0007669"/>
    <property type="project" value="InterPro"/>
</dbReference>
<evidence type="ECO:0000313" key="3">
    <source>
        <dbReference type="EMBL" id="ABP86720.1"/>
    </source>
</evidence>
<dbReference type="Pfam" id="PF03354">
    <property type="entry name" value="TerL_ATPase"/>
    <property type="match status" value="1"/>
</dbReference>
<accession>A4XZF4</accession>
<reference evidence="3" key="1">
    <citation type="submission" date="2007-04" db="EMBL/GenBank/DDBJ databases">
        <title>Complete sequence of Pseudomonas mendocina ymp.</title>
        <authorList>
            <consortium name="US DOE Joint Genome Institute"/>
            <person name="Copeland A."/>
            <person name="Lucas S."/>
            <person name="Lapidus A."/>
            <person name="Barry K."/>
            <person name="Glavina del Rio T."/>
            <person name="Dalin E."/>
            <person name="Tice H."/>
            <person name="Pitluck S."/>
            <person name="Kiss H."/>
            <person name="Brettin T."/>
            <person name="Detter J.C."/>
            <person name="Bruce D."/>
            <person name="Han C."/>
            <person name="Schmutz J."/>
            <person name="Larimer F."/>
            <person name="Land M."/>
            <person name="Hauser L."/>
            <person name="Kyrpides N."/>
            <person name="Mikhailova N."/>
            <person name="Hersman L."/>
            <person name="Dubois J."/>
            <person name="Maurice P."/>
            <person name="Richardson P."/>
        </authorList>
    </citation>
    <scope>NUCLEOTIDE SEQUENCE [LARGE SCALE GENOMIC DNA]</scope>
    <source>
        <strain evidence="3">Ymp</strain>
    </source>
</reference>
<dbReference type="eggNOG" id="COG4626">
    <property type="taxonomic scope" value="Bacteria"/>
</dbReference>
<organism evidence="3">
    <name type="scientific">Ectopseudomonas mendocina (strain ymp)</name>
    <name type="common">Pseudomonas mendocina</name>
    <dbReference type="NCBI Taxonomy" id="399739"/>
    <lineage>
        <taxon>Bacteria</taxon>
        <taxon>Pseudomonadati</taxon>
        <taxon>Pseudomonadota</taxon>
        <taxon>Gammaproteobacteria</taxon>
        <taxon>Pseudomonadales</taxon>
        <taxon>Pseudomonadaceae</taxon>
        <taxon>Ectopseudomonas</taxon>
    </lineage>
</organism>
<dbReference type="InterPro" id="IPR005021">
    <property type="entry name" value="Terminase_largesu-like"/>
</dbReference>
<dbReference type="Pfam" id="PF20441">
    <property type="entry name" value="TerL_nuclease"/>
    <property type="match status" value="1"/>
</dbReference>
<name>A4XZF4_ECTM1</name>
<evidence type="ECO:0000259" key="1">
    <source>
        <dbReference type="Pfam" id="PF03354"/>
    </source>
</evidence>
<proteinExistence type="predicted"/>
<protein>
    <submittedName>
        <fullName evidence="3">Phage Terminase</fullName>
    </submittedName>
</protein>
<dbReference type="PANTHER" id="PTHR41287">
    <property type="match status" value="1"/>
</dbReference>
<dbReference type="OrthoDB" id="9760250at2"/>
<dbReference type="Gene3D" id="3.40.50.300">
    <property type="entry name" value="P-loop containing nucleotide triphosphate hydrolases"/>
    <property type="match status" value="1"/>
</dbReference>
<dbReference type="STRING" id="399739.Pmen_3973"/>
<evidence type="ECO:0000259" key="2">
    <source>
        <dbReference type="Pfam" id="PF20441"/>
    </source>
</evidence>
<dbReference type="PANTHER" id="PTHR41287:SF1">
    <property type="entry name" value="PROTEIN YMFN"/>
    <property type="match status" value="1"/>
</dbReference>
<dbReference type="AlphaFoldDB" id="A4XZF4"/>
<dbReference type="HOGENOM" id="CLU_026632_6_2_6"/>
<dbReference type="InterPro" id="IPR027417">
    <property type="entry name" value="P-loop_NTPase"/>
</dbReference>
<dbReference type="KEGG" id="pmy:Pmen_3973"/>
<feature type="domain" description="Terminase large subunit-like endonuclease" evidence="2">
    <location>
        <begin position="261"/>
        <end position="555"/>
    </location>
</feature>
<gene>
    <name evidence="3" type="ordered locus">Pmen_3973</name>
</gene>
<feature type="domain" description="Terminase large subunit-like ATPase" evidence="1">
    <location>
        <begin position="82"/>
        <end position="253"/>
    </location>
</feature>
<dbReference type="InterPro" id="IPR046461">
    <property type="entry name" value="TerL_ATPase"/>
</dbReference>